<evidence type="ECO:0000313" key="2">
    <source>
        <dbReference type="EMBL" id="KAK2775241.1"/>
    </source>
</evidence>
<dbReference type="Proteomes" id="UP001281614">
    <property type="component" value="Unassembled WGS sequence"/>
</dbReference>
<name>A0AAD9YQ33_COLKA</name>
<proteinExistence type="predicted"/>
<gene>
    <name evidence="2" type="ORF">CKAH01_12876</name>
</gene>
<accession>A0AAD9YQ33</accession>
<feature type="region of interest" description="Disordered" evidence="1">
    <location>
        <begin position="1"/>
        <end position="26"/>
    </location>
</feature>
<dbReference type="AlphaFoldDB" id="A0AAD9YQ33"/>
<reference evidence="2" key="1">
    <citation type="submission" date="2023-02" db="EMBL/GenBank/DDBJ databases">
        <title>Colletotrichum kahawae CIFC_Que2 genome sequencing and assembly.</title>
        <authorList>
            <person name="Baroncelli R."/>
        </authorList>
    </citation>
    <scope>NUCLEOTIDE SEQUENCE</scope>
    <source>
        <strain evidence="2">CIFC_Que2</strain>
    </source>
</reference>
<comment type="caution">
    <text evidence="2">The sequence shown here is derived from an EMBL/GenBank/DDBJ whole genome shotgun (WGS) entry which is preliminary data.</text>
</comment>
<organism evidence="2 3">
    <name type="scientific">Colletotrichum kahawae</name>
    <name type="common">Coffee berry disease fungus</name>
    <dbReference type="NCBI Taxonomy" id="34407"/>
    <lineage>
        <taxon>Eukaryota</taxon>
        <taxon>Fungi</taxon>
        <taxon>Dikarya</taxon>
        <taxon>Ascomycota</taxon>
        <taxon>Pezizomycotina</taxon>
        <taxon>Sordariomycetes</taxon>
        <taxon>Hypocreomycetidae</taxon>
        <taxon>Glomerellales</taxon>
        <taxon>Glomerellaceae</taxon>
        <taxon>Colletotrichum</taxon>
        <taxon>Colletotrichum gloeosporioides species complex</taxon>
    </lineage>
</organism>
<dbReference type="EMBL" id="VYYT01000038">
    <property type="protein sequence ID" value="KAK2775241.1"/>
    <property type="molecule type" value="Genomic_DNA"/>
</dbReference>
<evidence type="ECO:0000313" key="3">
    <source>
        <dbReference type="Proteomes" id="UP001281614"/>
    </source>
</evidence>
<sequence>MMRRWRTLQASRPPHANRRGIERSNSQQAGRLLLYGHGTLNVWVPYLNSTEASAPQVQFTAGETRAQGRAARVGQGNVRYE</sequence>
<evidence type="ECO:0000256" key="1">
    <source>
        <dbReference type="SAM" id="MobiDB-lite"/>
    </source>
</evidence>
<protein>
    <submittedName>
        <fullName evidence="2">Uncharacterized protein</fullName>
    </submittedName>
</protein>
<keyword evidence="3" id="KW-1185">Reference proteome</keyword>